<evidence type="ECO:0008006" key="3">
    <source>
        <dbReference type="Google" id="ProtNLM"/>
    </source>
</evidence>
<dbReference type="EMBL" id="CP028901">
    <property type="protein sequence ID" value="AWB34429.1"/>
    <property type="molecule type" value="Genomic_DNA"/>
</dbReference>
<organism evidence="1 2">
    <name type="scientific">Orrella marina</name>
    <dbReference type="NCBI Taxonomy" id="2163011"/>
    <lineage>
        <taxon>Bacteria</taxon>
        <taxon>Pseudomonadati</taxon>
        <taxon>Pseudomonadota</taxon>
        <taxon>Betaproteobacteria</taxon>
        <taxon>Burkholderiales</taxon>
        <taxon>Alcaligenaceae</taxon>
        <taxon>Orrella</taxon>
    </lineage>
</organism>
<dbReference type="PANTHER" id="PTHR30164:SF2">
    <property type="entry name" value="PROTEIN MTFA"/>
    <property type="match status" value="1"/>
</dbReference>
<dbReference type="GO" id="GO:0004177">
    <property type="term" value="F:aminopeptidase activity"/>
    <property type="evidence" value="ECO:0007669"/>
    <property type="project" value="TreeGrafter"/>
</dbReference>
<keyword evidence="2" id="KW-1185">Reference proteome</keyword>
<dbReference type="InterPro" id="IPR042252">
    <property type="entry name" value="MtfA_N"/>
</dbReference>
<dbReference type="Gene3D" id="1.10.472.150">
    <property type="entry name" value="Glucose-regulated metallo-peptidase M90, N-terminal domain"/>
    <property type="match status" value="1"/>
</dbReference>
<proteinExistence type="predicted"/>
<dbReference type="RefSeq" id="WP_108621845.1">
    <property type="nucleotide sequence ID" value="NZ_CP028901.1"/>
</dbReference>
<dbReference type="GO" id="GO:0008237">
    <property type="term" value="F:metallopeptidase activity"/>
    <property type="evidence" value="ECO:0007669"/>
    <property type="project" value="InterPro"/>
</dbReference>
<dbReference type="Proteomes" id="UP000244571">
    <property type="component" value="Chromosome"/>
</dbReference>
<name>A0A2R4XL41_9BURK</name>
<dbReference type="PANTHER" id="PTHR30164">
    <property type="entry name" value="MTFA PEPTIDASE"/>
    <property type="match status" value="1"/>
</dbReference>
<dbReference type="AlphaFoldDB" id="A0A2R4XL41"/>
<protein>
    <recommendedName>
        <fullName evidence="3">Zinc-dependent peptidase</fullName>
    </recommendedName>
</protein>
<dbReference type="InterPro" id="IPR024079">
    <property type="entry name" value="MetalloPept_cat_dom_sf"/>
</dbReference>
<accession>A0A2R4XL41</accession>
<dbReference type="Gene3D" id="3.40.390.10">
    <property type="entry name" value="Collagenase (Catalytic Domain)"/>
    <property type="match status" value="1"/>
</dbReference>
<dbReference type="CDD" id="cd20169">
    <property type="entry name" value="Peptidase_M90_mtfA"/>
    <property type="match status" value="1"/>
</dbReference>
<evidence type="ECO:0000313" key="1">
    <source>
        <dbReference type="EMBL" id="AWB34429.1"/>
    </source>
</evidence>
<dbReference type="Pfam" id="PF06167">
    <property type="entry name" value="Peptidase_M90"/>
    <property type="match status" value="1"/>
</dbReference>
<dbReference type="OrthoDB" id="9786424at2"/>
<dbReference type="KEGG" id="boz:DBV39_12735"/>
<evidence type="ECO:0000313" key="2">
    <source>
        <dbReference type="Proteomes" id="UP000244571"/>
    </source>
</evidence>
<dbReference type="InterPro" id="IPR010384">
    <property type="entry name" value="MtfA_fam"/>
</dbReference>
<dbReference type="GO" id="GO:0005829">
    <property type="term" value="C:cytosol"/>
    <property type="evidence" value="ECO:0007669"/>
    <property type="project" value="TreeGrafter"/>
</dbReference>
<dbReference type="SUPFAM" id="SSF55486">
    <property type="entry name" value="Metalloproteases ('zincins'), catalytic domain"/>
    <property type="match status" value="1"/>
</dbReference>
<reference evidence="1 2" key="1">
    <citation type="submission" date="2018-04" db="EMBL/GenBank/DDBJ databases">
        <title>Bordetella sp. HZ20 isolated from seawater.</title>
        <authorList>
            <person name="Sun C."/>
        </authorList>
    </citation>
    <scope>NUCLEOTIDE SEQUENCE [LARGE SCALE GENOMIC DNA]</scope>
    <source>
        <strain evidence="1 2">HZ20</strain>
    </source>
</reference>
<sequence length="284" mass="32192">MFRWLAGLGARDYEVADVLSRVTQQQWDQTFRLLPFLAGLGPDELDRLRHKTAWFLASKRFSAAHELELTDEIMLSIAVQASVPILNLDTTVYEGWTQIIVYPGAFLVPRTEMDEAGVIHEYIAPASGEAWDGGPVILSWDDVEHDAQHLANVVIHEFAHKLDLYNGQADGIPVKPGKQSAGRVSLREWRLALRNALEMFRDQIDQLEQSVPSGIDSMSGLVQPWYDTLPMDPYAATDEAEFFAVSSEVFFVDPLRLESDFTQWYFCLSQYYEQDPATRFRSAG</sequence>
<gene>
    <name evidence="1" type="ORF">DBV39_12735</name>
</gene>